<gene>
    <name evidence="1" type="ORF">BJP25_00900</name>
</gene>
<dbReference type="InterPro" id="IPR036894">
    <property type="entry name" value="YbaB-like_sf"/>
</dbReference>
<evidence type="ECO:0000313" key="2">
    <source>
        <dbReference type="Proteomes" id="UP000186040"/>
    </source>
</evidence>
<dbReference type="Proteomes" id="UP000186040">
    <property type="component" value="Unassembled WGS sequence"/>
</dbReference>
<proteinExistence type="predicted"/>
<evidence type="ECO:0008006" key="3">
    <source>
        <dbReference type="Google" id="ProtNLM"/>
    </source>
</evidence>
<keyword evidence="2" id="KW-1185">Reference proteome</keyword>
<sequence>MIVDDLMAQFAQMQKYTAALHGLMTAAQEHAPRHAEGTDGSGLVRVELGPDGLPVSIRVAAEWTRRITAEGFAGAVVEAAQAAMSERMREWTQALAQDGWRDRADRMRGPSAATGGQVPAAFRKPAPQVDPRPIGDVAEDMFKAFDRVGSAASAPAATGASGSDESGKLTITLSPTGMTGCTADPRWVAEQSAARLMNALDGALRSAKAALAGAAAAPTQDSGLDGLLAEAMALLNDPRKLAD</sequence>
<dbReference type="Gene3D" id="3.30.1310.10">
    <property type="entry name" value="Nucleoid-associated protein YbaB-like domain"/>
    <property type="match status" value="1"/>
</dbReference>
<name>A0A1Q9LHA0_9PSEU</name>
<comment type="caution">
    <text evidence="1">The sequence shown here is derived from an EMBL/GenBank/DDBJ whole genome shotgun (WGS) entry which is preliminary data.</text>
</comment>
<reference evidence="1 2" key="1">
    <citation type="submission" date="2016-10" db="EMBL/GenBank/DDBJ databases">
        <title>The Draft Genome Sequence of Actinokineospora bangkokensis 44EHWT reveals the biosynthetic pathway of antifungal compounds Thailandins with unusual extender unit butylmalonyl-CoA.</title>
        <authorList>
            <person name="Greule A."/>
            <person name="Intra B."/>
            <person name="Flemming S."/>
            <person name="Rommel M.G."/>
            <person name="Panbangred W."/>
            <person name="Bechthold A."/>
        </authorList>
    </citation>
    <scope>NUCLEOTIDE SEQUENCE [LARGE SCALE GENOMIC DNA]</scope>
    <source>
        <strain evidence="1 2">44EHW</strain>
    </source>
</reference>
<dbReference type="EMBL" id="MKQR01000023">
    <property type="protein sequence ID" value="OLR91427.1"/>
    <property type="molecule type" value="Genomic_DNA"/>
</dbReference>
<accession>A0A1Q9LHA0</accession>
<protein>
    <recommendedName>
        <fullName evidence="3">YbaB/EbfC DNA-binding family protein</fullName>
    </recommendedName>
</protein>
<evidence type="ECO:0000313" key="1">
    <source>
        <dbReference type="EMBL" id="OLR91427.1"/>
    </source>
</evidence>
<dbReference type="AlphaFoldDB" id="A0A1Q9LHA0"/>
<dbReference type="STRING" id="1193682.BJP25_00900"/>
<organism evidence="1 2">
    <name type="scientific">Actinokineospora bangkokensis</name>
    <dbReference type="NCBI Taxonomy" id="1193682"/>
    <lineage>
        <taxon>Bacteria</taxon>
        <taxon>Bacillati</taxon>
        <taxon>Actinomycetota</taxon>
        <taxon>Actinomycetes</taxon>
        <taxon>Pseudonocardiales</taxon>
        <taxon>Pseudonocardiaceae</taxon>
        <taxon>Actinokineospora</taxon>
    </lineage>
</organism>